<feature type="compositionally biased region" description="Low complexity" evidence="1">
    <location>
        <begin position="340"/>
        <end position="354"/>
    </location>
</feature>
<feature type="region of interest" description="Disordered" evidence="1">
    <location>
        <begin position="244"/>
        <end position="295"/>
    </location>
</feature>
<organism evidence="2 3">
    <name type="scientific">Linnemannia elongata AG-77</name>
    <dbReference type="NCBI Taxonomy" id="1314771"/>
    <lineage>
        <taxon>Eukaryota</taxon>
        <taxon>Fungi</taxon>
        <taxon>Fungi incertae sedis</taxon>
        <taxon>Mucoromycota</taxon>
        <taxon>Mortierellomycotina</taxon>
        <taxon>Mortierellomycetes</taxon>
        <taxon>Mortierellales</taxon>
        <taxon>Mortierellaceae</taxon>
        <taxon>Linnemannia</taxon>
    </lineage>
</organism>
<dbReference type="PANTHER" id="PTHR34306:SF3">
    <property type="entry name" value="BROMODOMAIN-CONTAINING PROTEIN DDB_G0278469-RELATED"/>
    <property type="match status" value="1"/>
</dbReference>
<evidence type="ECO:0000313" key="3">
    <source>
        <dbReference type="Proteomes" id="UP000078512"/>
    </source>
</evidence>
<evidence type="ECO:0000313" key="2">
    <source>
        <dbReference type="EMBL" id="OAQ25655.1"/>
    </source>
</evidence>
<sequence>MSQQLIISPPSQEAKLKHILGYVELQRELIALEEDLYRSVTDKSHWHNPTNTINNNNIELHSSQLAPHNKNTQYPDDETIDQFDLIPIQSPPQQQQPAALAHRRSVTGSYHQRKSSSPNPYTSQQQQQRRTPPPLHSPALYMQQQQQLNPSRLVQQQQQTVAGTPAQQQRHLDNIPDGLDPTMALPRALPRTKMTHHDQTLFRDSFYSGIGHENDWRQLEELDPDSIAGIHLYGDTSVLHPHAALQQQQQHHHQQQRQQQPSPAAVSPPVNKYPTYEFTPDPTPRNSEWQHERHLQQLQQQAILRQLQCPDDEDEDEGEAKVQMATRLHRRQHSIAQAQQLQFEQQHQQHQRQLVSPPPTFIEKEKKAGRFSSRFSFLTRRRQQSQPQPQSQHQRSESMPSASNEPWLNDFGNKSGGVDRFNTVGHRRSGNHLVVTTAGAGGASPLPLTPSGGPGATTPVDEEQEQFQEEGFPVKNKSRVKQMFKDVFGISRKKCQSPDLAFRDISLPSTHIRSSSTPAHIHQQLYGHPQQLDTSINNQYQYSATVAQRKGLITPVSRPDTAQSSYRNGNDNTSNNRNQNNNNNNNNNGYNRSRARESLVDPVQQLGFQKMEFDEDCDLLGGGSGAFPEGHHPYGQTSLTPPPASSVLRHSTSPHRSFLSGSAEYEPVLITAAVASSNINSTLQQQQSQSYGLGLQDGGSAGAVMGGRTSRTTRPPSQMINTTPTTKDYVDSGCDSTGGLEQPYTTTASNATTLNQHHTTTNTNGTATIKGGSIYSQQQQQSHQPYLYSSPQAAIAATAGGGGQHQKSLSYDHDRAMTMSTYDNGPTIVSMAQVQKVDLEGLRQNPGHYSLQHHHQTPPSHSHHLGMVAVESPFA</sequence>
<feature type="compositionally biased region" description="Low complexity" evidence="1">
    <location>
        <begin position="379"/>
        <end position="393"/>
    </location>
</feature>
<feature type="region of interest" description="Disordered" evidence="1">
    <location>
        <begin position="621"/>
        <end position="659"/>
    </location>
</feature>
<feature type="region of interest" description="Disordered" evidence="1">
    <location>
        <begin position="703"/>
        <end position="765"/>
    </location>
</feature>
<dbReference type="OrthoDB" id="2352441at2759"/>
<feature type="region of interest" description="Disordered" evidence="1">
    <location>
        <begin position="436"/>
        <end position="460"/>
    </location>
</feature>
<dbReference type="EMBL" id="KV442076">
    <property type="protein sequence ID" value="OAQ25655.1"/>
    <property type="molecule type" value="Genomic_DNA"/>
</dbReference>
<feature type="compositionally biased region" description="Low complexity" evidence="1">
    <location>
        <begin position="750"/>
        <end position="765"/>
    </location>
</feature>
<proteinExistence type="predicted"/>
<feature type="region of interest" description="Disordered" evidence="1">
    <location>
        <begin position="551"/>
        <end position="592"/>
    </location>
</feature>
<feature type="region of interest" description="Disordered" evidence="1">
    <location>
        <begin position="91"/>
        <end position="182"/>
    </location>
</feature>
<name>A0A197JKH5_9FUNG</name>
<feature type="compositionally biased region" description="Polar residues" evidence="1">
    <location>
        <begin position="142"/>
        <end position="169"/>
    </location>
</feature>
<feature type="compositionally biased region" description="Low complexity" evidence="1">
    <location>
        <begin position="566"/>
        <end position="592"/>
    </location>
</feature>
<reference evidence="2 3" key="1">
    <citation type="submission" date="2016-05" db="EMBL/GenBank/DDBJ databases">
        <title>Genome sequencing reveals origins of a unique bacterial endosymbiosis in the earliest lineages of terrestrial Fungi.</title>
        <authorList>
            <consortium name="DOE Joint Genome Institute"/>
            <person name="Uehling J."/>
            <person name="Gryganskyi A."/>
            <person name="Hameed K."/>
            <person name="Tschaplinski T."/>
            <person name="Misztal P."/>
            <person name="Wu S."/>
            <person name="Desiro A."/>
            <person name="Vande Pol N."/>
            <person name="Du Z.-Y."/>
            <person name="Zienkiewicz A."/>
            <person name="Zienkiewicz K."/>
            <person name="Morin E."/>
            <person name="Tisserant E."/>
            <person name="Splivallo R."/>
            <person name="Hainaut M."/>
            <person name="Henrissat B."/>
            <person name="Ohm R."/>
            <person name="Kuo A."/>
            <person name="Yan J."/>
            <person name="Lipzen A."/>
            <person name="Nolan M."/>
            <person name="Labutti K."/>
            <person name="Barry K."/>
            <person name="Goldstein A."/>
            <person name="Labbe J."/>
            <person name="Schadt C."/>
            <person name="Tuskan G."/>
            <person name="Grigoriev I."/>
            <person name="Martin F."/>
            <person name="Vilgalys R."/>
            <person name="Bonito G."/>
        </authorList>
    </citation>
    <scope>NUCLEOTIDE SEQUENCE [LARGE SCALE GENOMIC DNA]</scope>
    <source>
        <strain evidence="2 3">AG-77</strain>
    </source>
</reference>
<feature type="region of interest" description="Disordered" evidence="1">
    <location>
        <begin position="379"/>
        <end position="421"/>
    </location>
</feature>
<evidence type="ECO:0000256" key="1">
    <source>
        <dbReference type="SAM" id="MobiDB-lite"/>
    </source>
</evidence>
<dbReference type="PANTHER" id="PTHR34306">
    <property type="entry name" value="RAD60-SLD DOMAIN-CONTAINING PROTEIN"/>
    <property type="match status" value="1"/>
</dbReference>
<keyword evidence="3" id="KW-1185">Reference proteome</keyword>
<feature type="compositionally biased region" description="Low complexity" evidence="1">
    <location>
        <begin position="443"/>
        <end position="459"/>
    </location>
</feature>
<accession>A0A197JKH5</accession>
<feature type="compositionally biased region" description="Polar residues" evidence="1">
    <location>
        <begin position="709"/>
        <end position="726"/>
    </location>
</feature>
<feature type="region of interest" description="Disordered" evidence="1">
    <location>
        <begin position="845"/>
        <end position="865"/>
    </location>
</feature>
<feature type="compositionally biased region" description="Basic residues" evidence="1">
    <location>
        <begin position="851"/>
        <end position="864"/>
    </location>
</feature>
<dbReference type="Proteomes" id="UP000078512">
    <property type="component" value="Unassembled WGS sequence"/>
</dbReference>
<feature type="compositionally biased region" description="Low complexity" evidence="1">
    <location>
        <begin position="115"/>
        <end position="130"/>
    </location>
</feature>
<feature type="region of interest" description="Disordered" evidence="1">
    <location>
        <begin position="340"/>
        <end position="361"/>
    </location>
</feature>
<protein>
    <submittedName>
        <fullName evidence="2">Uncharacterized protein</fullName>
    </submittedName>
</protein>
<dbReference type="AlphaFoldDB" id="A0A197JKH5"/>
<gene>
    <name evidence="2" type="ORF">K457DRAFT_22863</name>
</gene>